<dbReference type="PANTHER" id="PTHR45877:SF2">
    <property type="entry name" value="E3 UBIQUITIN-PROTEIN LIGASE SINA-RELATED"/>
    <property type="match status" value="1"/>
</dbReference>
<feature type="domain" description="RING-type" evidence="5">
    <location>
        <begin position="37"/>
        <end position="73"/>
    </location>
</feature>
<dbReference type="AlphaFoldDB" id="A0A6H5H4M0"/>
<evidence type="ECO:0000313" key="6">
    <source>
        <dbReference type="EMBL" id="CAB0011651.1"/>
    </source>
</evidence>
<dbReference type="GO" id="GO:0008270">
    <property type="term" value="F:zinc ion binding"/>
    <property type="evidence" value="ECO:0007669"/>
    <property type="project" value="UniProtKB-KW"/>
</dbReference>
<evidence type="ECO:0000256" key="4">
    <source>
        <dbReference type="SAM" id="MobiDB-lite"/>
    </source>
</evidence>
<dbReference type="PRINTS" id="PR01217">
    <property type="entry name" value="PRICHEXTENSN"/>
</dbReference>
<accession>A0A6H5H4M0</accession>
<feature type="compositionally biased region" description="Low complexity" evidence="4">
    <location>
        <begin position="614"/>
        <end position="625"/>
    </location>
</feature>
<dbReference type="SUPFAM" id="SSF57850">
    <property type="entry name" value="RING/U-box"/>
    <property type="match status" value="1"/>
</dbReference>
<evidence type="ECO:0000256" key="1">
    <source>
        <dbReference type="ARBA" id="ARBA00022771"/>
    </source>
</evidence>
<organism evidence="6 7">
    <name type="scientific">Nesidiocoris tenuis</name>
    <dbReference type="NCBI Taxonomy" id="355587"/>
    <lineage>
        <taxon>Eukaryota</taxon>
        <taxon>Metazoa</taxon>
        <taxon>Ecdysozoa</taxon>
        <taxon>Arthropoda</taxon>
        <taxon>Hexapoda</taxon>
        <taxon>Insecta</taxon>
        <taxon>Pterygota</taxon>
        <taxon>Neoptera</taxon>
        <taxon>Paraneoptera</taxon>
        <taxon>Hemiptera</taxon>
        <taxon>Heteroptera</taxon>
        <taxon>Panheteroptera</taxon>
        <taxon>Cimicomorpha</taxon>
        <taxon>Miridae</taxon>
        <taxon>Dicyphina</taxon>
        <taxon>Nesidiocoris</taxon>
    </lineage>
</organism>
<protein>
    <recommendedName>
        <fullName evidence="5">RING-type domain-containing protein</fullName>
    </recommendedName>
</protein>
<keyword evidence="2" id="KW-0862">Zinc</keyword>
<dbReference type="OrthoDB" id="4788989at2759"/>
<reference evidence="6 7" key="1">
    <citation type="submission" date="2020-02" db="EMBL/GenBank/DDBJ databases">
        <authorList>
            <person name="Ferguson B K."/>
        </authorList>
    </citation>
    <scope>NUCLEOTIDE SEQUENCE [LARGE SCALE GENOMIC DNA]</scope>
</reference>
<evidence type="ECO:0000256" key="3">
    <source>
        <dbReference type="PROSITE-ProRule" id="PRU00175"/>
    </source>
</evidence>
<feature type="compositionally biased region" description="Pro residues" evidence="4">
    <location>
        <begin position="258"/>
        <end position="281"/>
    </location>
</feature>
<feature type="compositionally biased region" description="Polar residues" evidence="4">
    <location>
        <begin position="365"/>
        <end position="376"/>
    </location>
</feature>
<dbReference type="InterPro" id="IPR001841">
    <property type="entry name" value="Znf_RING"/>
</dbReference>
<dbReference type="GO" id="GO:0031624">
    <property type="term" value="F:ubiquitin conjugating enzyme binding"/>
    <property type="evidence" value="ECO:0007669"/>
    <property type="project" value="TreeGrafter"/>
</dbReference>
<feature type="compositionally biased region" description="Acidic residues" evidence="4">
    <location>
        <begin position="626"/>
        <end position="645"/>
    </location>
</feature>
<dbReference type="PROSITE" id="PS50089">
    <property type="entry name" value="ZF_RING_2"/>
    <property type="match status" value="1"/>
</dbReference>
<feature type="compositionally biased region" description="Low complexity" evidence="4">
    <location>
        <begin position="347"/>
        <end position="363"/>
    </location>
</feature>
<keyword evidence="7" id="KW-1185">Reference proteome</keyword>
<sequence>MEEQICWPMSHNDDRPCDPHSDCHCHNCRELVELTECPICAGGYQRGVTACDHCGNVICWSCAAKMPSCPFCRRPRPPARNTALERIFNKLQLPCTPARTIECKKYEDPRTTEHICLAKKDCPWSGDLGSLASHLEADHDISVLVGTSITIEIGGFRSKVRASDKRGRQYTVSLACYASIFLLNISLHKKKMRLLFIGASSHPTQRFGAWLEVDSSYRTMKGIMPVSTQRYKQKDLFISCEGLLSPWRHSDDILPLFGPPPAYVRRPTPGPPPPPPRPRPPLGMGMPPRGPPMRLGPPPMMGPPPLPPRPMPPPPMALRRRGPPLGPPGPPGPPPPMGRRLPPRTPGPANAASTSPHAAAIPTRTAPQNDGTPSRIQRTHRENDPQQTPQQIQQQIEKKEKQQKVGELLSGPWINDEIKSEIEKMNELKKVADEKKQPSDLEAFNAQKKKVEELAASAKQGHHHQAAVADGTVSAPDEATATQEFIPNSSLETSRTIRLTSRPHWTVDSSQAIAMNYVHFGSPLRPSPVSDRSPLTTKTCGVPQSWSIIKSERGGISWNVHVFAYSRRYPTKERVDEKEGERLEKIARGEVLENPSSQPKLSSQPKDKREAALERALALERAAAEPAEETREDLDDDEITDDEIVGESSKTLPDAPKTMCSVLNALCAAYDSNISDE</sequence>
<name>A0A6H5H4M0_9HEMI</name>
<dbReference type="PANTHER" id="PTHR45877">
    <property type="entry name" value="E3 UBIQUITIN-PROTEIN LIGASE SIAH2"/>
    <property type="match status" value="1"/>
</dbReference>
<evidence type="ECO:0000259" key="5">
    <source>
        <dbReference type="PROSITE" id="PS50089"/>
    </source>
</evidence>
<evidence type="ECO:0000313" key="7">
    <source>
        <dbReference type="Proteomes" id="UP000479000"/>
    </source>
</evidence>
<dbReference type="GO" id="GO:0005737">
    <property type="term" value="C:cytoplasm"/>
    <property type="evidence" value="ECO:0007669"/>
    <property type="project" value="TreeGrafter"/>
</dbReference>
<dbReference type="EMBL" id="CADCXU010024244">
    <property type="protein sequence ID" value="CAB0011651.1"/>
    <property type="molecule type" value="Genomic_DNA"/>
</dbReference>
<feature type="region of interest" description="Disordered" evidence="4">
    <location>
        <begin position="589"/>
        <end position="657"/>
    </location>
</feature>
<dbReference type="InterPro" id="IPR004162">
    <property type="entry name" value="SINA-like_animal"/>
</dbReference>
<gene>
    <name evidence="6" type="ORF">NTEN_LOCUS16563</name>
</gene>
<evidence type="ECO:0000256" key="2">
    <source>
        <dbReference type="ARBA" id="ARBA00022833"/>
    </source>
</evidence>
<feature type="non-terminal residue" evidence="6">
    <location>
        <position position="677"/>
    </location>
</feature>
<dbReference type="GO" id="GO:0043161">
    <property type="term" value="P:proteasome-mediated ubiquitin-dependent protein catabolic process"/>
    <property type="evidence" value="ECO:0007669"/>
    <property type="project" value="TreeGrafter"/>
</dbReference>
<feature type="compositionally biased region" description="Low complexity" evidence="4">
    <location>
        <begin position="595"/>
        <end position="604"/>
    </location>
</feature>
<feature type="compositionally biased region" description="Low complexity" evidence="4">
    <location>
        <begin position="385"/>
        <end position="395"/>
    </location>
</feature>
<proteinExistence type="predicted"/>
<feature type="compositionally biased region" description="Pro residues" evidence="4">
    <location>
        <begin position="324"/>
        <end position="337"/>
    </location>
</feature>
<dbReference type="Proteomes" id="UP000479000">
    <property type="component" value="Unassembled WGS sequence"/>
</dbReference>
<keyword evidence="1 3" id="KW-0479">Metal-binding</keyword>
<feature type="region of interest" description="Disordered" evidence="4">
    <location>
        <begin position="258"/>
        <end position="408"/>
    </location>
</feature>
<keyword evidence="1 3" id="KW-0863">Zinc-finger</keyword>
<dbReference type="GO" id="GO:0061630">
    <property type="term" value="F:ubiquitin protein ligase activity"/>
    <property type="evidence" value="ECO:0007669"/>
    <property type="project" value="TreeGrafter"/>
</dbReference>
<feature type="compositionally biased region" description="Pro residues" evidence="4">
    <location>
        <begin position="288"/>
        <end position="316"/>
    </location>
</feature>